<feature type="compositionally biased region" description="Basic and acidic residues" evidence="1">
    <location>
        <begin position="21"/>
        <end position="47"/>
    </location>
</feature>
<dbReference type="SMART" id="SM01083">
    <property type="entry name" value="Cir_N"/>
    <property type="match status" value="1"/>
</dbReference>
<evidence type="ECO:0000313" key="3">
    <source>
        <dbReference type="EMBL" id="OTA36078.1"/>
    </source>
</evidence>
<comment type="caution">
    <text evidence="3">The sequence shown here is derived from an EMBL/GenBank/DDBJ whole genome shotgun (WGS) entry which is preliminary data.</text>
</comment>
<dbReference type="InterPro" id="IPR019339">
    <property type="entry name" value="CIR_N_dom"/>
</dbReference>
<feature type="compositionally biased region" description="Basic and acidic residues" evidence="1">
    <location>
        <begin position="308"/>
        <end position="320"/>
    </location>
</feature>
<feature type="compositionally biased region" description="Polar residues" evidence="1">
    <location>
        <begin position="198"/>
        <end position="212"/>
    </location>
</feature>
<accession>A0A1Z5TJA7</accession>
<protein>
    <recommendedName>
        <fullName evidence="2">CBF1-interacting co-repressor CIR N-terminal domain-containing protein</fullName>
    </recommendedName>
</protein>
<dbReference type="AlphaFoldDB" id="A0A1Z5TJA7"/>
<dbReference type="OrthoDB" id="2159131at2759"/>
<feature type="domain" description="CBF1-interacting co-repressor CIR N-terminal" evidence="2">
    <location>
        <begin position="10"/>
        <end position="46"/>
    </location>
</feature>
<dbReference type="PANTHER" id="PTHR22093">
    <property type="entry name" value="LEUKOCYTE RECEPTOR CLUSTER LRC MEMBER 1"/>
    <property type="match status" value="1"/>
</dbReference>
<sequence length="350" mass="41318">MPLHLLGKKSWNVYNEENVARVRRDEAAAKAEEEAEEQRMQEEDSARRIALLRGEQPAPLSESASVTDAHERTGSDSGVKRSRDAGPVVSHERKRRRLRGEDDTDRDIRYAREDAESNGKVRNALAKTREGDASLVDESGHLQLFAPPKEERHHVEKNPEGQDEQERKRRREEDRYTMRFSNAGGFKQRTEKPWYAAQKSQSTLDDSRSSALQLPELAGKDVWGNEDPLRKERERNRISSSDPFAAMQQAQRHLKQSEHGRARWQSDRAKEIDDLKQDEERKRRHERRHHRRKHDDEHDGLEGFSIDSAKDTGRERDDERKRRRHHHRRRHSRSHSRERRRHRHSRSKEN</sequence>
<keyword evidence="4" id="KW-1185">Reference proteome</keyword>
<dbReference type="Pfam" id="PF10197">
    <property type="entry name" value="Cir_N"/>
    <property type="match status" value="1"/>
</dbReference>
<feature type="compositionally biased region" description="Basic and acidic residues" evidence="1">
    <location>
        <begin position="68"/>
        <end position="84"/>
    </location>
</feature>
<feature type="compositionally biased region" description="Basic and acidic residues" evidence="1">
    <location>
        <begin position="106"/>
        <end position="119"/>
    </location>
</feature>
<feature type="compositionally biased region" description="Basic residues" evidence="1">
    <location>
        <begin position="282"/>
        <end position="293"/>
    </location>
</feature>
<organism evidence="3 4">
    <name type="scientific">Hortaea werneckii EXF-2000</name>
    <dbReference type="NCBI Taxonomy" id="1157616"/>
    <lineage>
        <taxon>Eukaryota</taxon>
        <taxon>Fungi</taxon>
        <taxon>Dikarya</taxon>
        <taxon>Ascomycota</taxon>
        <taxon>Pezizomycotina</taxon>
        <taxon>Dothideomycetes</taxon>
        <taxon>Dothideomycetidae</taxon>
        <taxon>Mycosphaerellales</taxon>
        <taxon>Teratosphaeriaceae</taxon>
        <taxon>Hortaea</taxon>
    </lineage>
</organism>
<evidence type="ECO:0000313" key="4">
    <source>
        <dbReference type="Proteomes" id="UP000194280"/>
    </source>
</evidence>
<feature type="region of interest" description="Disordered" evidence="1">
    <location>
        <begin position="21"/>
        <end position="350"/>
    </location>
</feature>
<dbReference type="PANTHER" id="PTHR22093:SF0">
    <property type="entry name" value="LEUKOCYTE RECEPTOR CLUSTER MEMBER 1"/>
    <property type="match status" value="1"/>
</dbReference>
<evidence type="ECO:0000256" key="1">
    <source>
        <dbReference type="SAM" id="MobiDB-lite"/>
    </source>
</evidence>
<feature type="compositionally biased region" description="Basic and acidic residues" evidence="1">
    <location>
        <begin position="255"/>
        <end position="281"/>
    </location>
</feature>
<feature type="compositionally biased region" description="Basic residues" evidence="1">
    <location>
        <begin position="321"/>
        <end position="350"/>
    </location>
</feature>
<dbReference type="Proteomes" id="UP000194280">
    <property type="component" value="Unassembled WGS sequence"/>
</dbReference>
<gene>
    <name evidence="3" type="ORF">BTJ68_03580</name>
</gene>
<proteinExistence type="predicted"/>
<evidence type="ECO:0000259" key="2">
    <source>
        <dbReference type="SMART" id="SM01083"/>
    </source>
</evidence>
<reference evidence="3 4" key="1">
    <citation type="submission" date="2017-01" db="EMBL/GenBank/DDBJ databases">
        <title>The recent genome duplication of the halophilic yeast Hortaea werneckii: insights from long-read sequencing.</title>
        <authorList>
            <person name="Sinha S."/>
            <person name="Flibotte S."/>
            <person name="Neira M."/>
            <person name="Lenassi M."/>
            <person name="Gostincar C."/>
            <person name="Stajich J.E."/>
            <person name="Nislow C.E."/>
        </authorList>
    </citation>
    <scope>NUCLEOTIDE SEQUENCE [LARGE SCALE GENOMIC DNA]</scope>
    <source>
        <strain evidence="3 4">EXF-2000</strain>
    </source>
</reference>
<dbReference type="VEuPathDB" id="FungiDB:BTJ68_03580"/>
<dbReference type="EMBL" id="MUNK01000036">
    <property type="protein sequence ID" value="OTA36078.1"/>
    <property type="molecule type" value="Genomic_DNA"/>
</dbReference>
<feature type="compositionally biased region" description="Basic and acidic residues" evidence="1">
    <location>
        <begin position="227"/>
        <end position="237"/>
    </location>
</feature>
<feature type="compositionally biased region" description="Basic and acidic residues" evidence="1">
    <location>
        <begin position="148"/>
        <end position="177"/>
    </location>
</feature>
<dbReference type="InterPro" id="IPR039875">
    <property type="entry name" value="LENG1-like"/>
</dbReference>
<name>A0A1Z5TJA7_HORWE</name>
<dbReference type="InParanoid" id="A0A1Z5TJA7"/>